<dbReference type="EMBL" id="JANBUJ010000480">
    <property type="protein sequence ID" value="KAJ2771779.1"/>
    <property type="molecule type" value="Genomic_DNA"/>
</dbReference>
<evidence type="ECO:0000313" key="2">
    <source>
        <dbReference type="Proteomes" id="UP001140234"/>
    </source>
</evidence>
<keyword evidence="2" id="KW-1185">Reference proteome</keyword>
<name>A0ACC1K1Z8_9FUNG</name>
<comment type="caution">
    <text evidence="1">The sequence shown here is derived from an EMBL/GenBank/DDBJ whole genome shotgun (WGS) entry which is preliminary data.</text>
</comment>
<gene>
    <name evidence="1" type="ORF">IWQ57_002059</name>
</gene>
<dbReference type="Proteomes" id="UP001140234">
    <property type="component" value="Unassembled WGS sequence"/>
</dbReference>
<organism evidence="1 2">
    <name type="scientific">Coemansia nantahalensis</name>
    <dbReference type="NCBI Taxonomy" id="2789366"/>
    <lineage>
        <taxon>Eukaryota</taxon>
        <taxon>Fungi</taxon>
        <taxon>Fungi incertae sedis</taxon>
        <taxon>Zoopagomycota</taxon>
        <taxon>Kickxellomycotina</taxon>
        <taxon>Kickxellomycetes</taxon>
        <taxon>Kickxellales</taxon>
        <taxon>Kickxellaceae</taxon>
        <taxon>Coemansia</taxon>
    </lineage>
</organism>
<sequence length="450" mass="48142">MRLCVWLALAALGAGRPLAGVQQASMPGDSVATPAICDPGVQQYSGYMSVARDKHLFYWFFEARHRRDPLQPAPVILWLNGGPGCSSFSGLFGGVGPCRVDADSDGGTRVNGASWNSQAHMLFLDQPANTGYSFGANVTRTADAARDAAAFLRMFYARFPQYAAGELHVMGESYAAHYVPAIAARILAENRSPGARRLPLASIAVGNGLFDIARQYMFLPQMACASPTYPPAVDASTCRAMEAARVEFARQLEAFRRQPSRAAAARATSAGYGILTPYQNAGGNPYDVRAPCAGGSLCDPYLDVVAAFANQPWVRAEIGLPAARRFDICNSDVQRAFIDSGDELEDASAWLPAILAAGVRVLNYVGAADLICNWMGNEALMLAMPWPGQRGFAAAPARPWVVGAQPAGLVRAFGGLTLLYIADAGHMVARDQPDVALAMLTQWLDYRAIL</sequence>
<protein>
    <submittedName>
        <fullName evidence="1">Uncharacterized protein</fullName>
    </submittedName>
</protein>
<accession>A0ACC1K1Z8</accession>
<proteinExistence type="predicted"/>
<evidence type="ECO:0000313" key="1">
    <source>
        <dbReference type="EMBL" id="KAJ2771779.1"/>
    </source>
</evidence>
<reference evidence="1" key="1">
    <citation type="submission" date="2022-07" db="EMBL/GenBank/DDBJ databases">
        <title>Phylogenomic reconstructions and comparative analyses of Kickxellomycotina fungi.</title>
        <authorList>
            <person name="Reynolds N.K."/>
            <person name="Stajich J.E."/>
            <person name="Barry K."/>
            <person name="Grigoriev I.V."/>
            <person name="Crous P."/>
            <person name="Smith M.E."/>
        </authorList>
    </citation>
    <scope>NUCLEOTIDE SEQUENCE</scope>
    <source>
        <strain evidence="1">CBS 109366</strain>
    </source>
</reference>